<keyword evidence="2" id="KW-1185">Reference proteome</keyword>
<protein>
    <submittedName>
        <fullName evidence="1">Uncharacterized protein</fullName>
    </submittedName>
</protein>
<organism evidence="1 2">
    <name type="scientific">Chelonia mydas</name>
    <name type="common">Green sea-turtle</name>
    <name type="synonym">Chelonia agassizi</name>
    <dbReference type="NCBI Taxonomy" id="8469"/>
    <lineage>
        <taxon>Eukaryota</taxon>
        <taxon>Metazoa</taxon>
        <taxon>Chordata</taxon>
        <taxon>Craniata</taxon>
        <taxon>Vertebrata</taxon>
        <taxon>Euteleostomi</taxon>
        <taxon>Archelosauria</taxon>
        <taxon>Testudinata</taxon>
        <taxon>Testudines</taxon>
        <taxon>Cryptodira</taxon>
        <taxon>Durocryptodira</taxon>
        <taxon>Americhelydia</taxon>
        <taxon>Chelonioidea</taxon>
        <taxon>Cheloniidae</taxon>
        <taxon>Chelonia</taxon>
    </lineage>
</organism>
<accession>M7BDL2</accession>
<name>M7BDL2_CHEMY</name>
<reference evidence="2" key="1">
    <citation type="journal article" date="2013" name="Nat. Genet.">
        <title>The draft genomes of soft-shell turtle and green sea turtle yield insights into the development and evolution of the turtle-specific body plan.</title>
        <authorList>
            <person name="Wang Z."/>
            <person name="Pascual-Anaya J."/>
            <person name="Zadissa A."/>
            <person name="Li W."/>
            <person name="Niimura Y."/>
            <person name="Huang Z."/>
            <person name="Li C."/>
            <person name="White S."/>
            <person name="Xiong Z."/>
            <person name="Fang D."/>
            <person name="Wang B."/>
            <person name="Ming Y."/>
            <person name="Chen Y."/>
            <person name="Zheng Y."/>
            <person name="Kuraku S."/>
            <person name="Pignatelli M."/>
            <person name="Herrero J."/>
            <person name="Beal K."/>
            <person name="Nozawa M."/>
            <person name="Li Q."/>
            <person name="Wang J."/>
            <person name="Zhang H."/>
            <person name="Yu L."/>
            <person name="Shigenobu S."/>
            <person name="Wang J."/>
            <person name="Liu J."/>
            <person name="Flicek P."/>
            <person name="Searle S."/>
            <person name="Wang J."/>
            <person name="Kuratani S."/>
            <person name="Yin Y."/>
            <person name="Aken B."/>
            <person name="Zhang G."/>
            <person name="Irie N."/>
        </authorList>
    </citation>
    <scope>NUCLEOTIDE SEQUENCE [LARGE SCALE GENOMIC DNA]</scope>
</reference>
<dbReference type="EMBL" id="KB551017">
    <property type="protein sequence ID" value="EMP30233.1"/>
    <property type="molecule type" value="Genomic_DNA"/>
</dbReference>
<gene>
    <name evidence="1" type="ORF">UY3_12653</name>
</gene>
<dbReference type="Proteomes" id="UP000031443">
    <property type="component" value="Unassembled WGS sequence"/>
</dbReference>
<dbReference type="AlphaFoldDB" id="M7BDL2"/>
<sequence length="162" mass="17947">MGQIQCVLSHCVVTKIIQEKGRRVKLRPNLSSHFPPSHGLFPNWLLPYDQIKVPNAKSPPPPPPVWVAHRKSELLLFAFSPSPVKALKGHQPHCCLKPETSTTSSTSHRLALQGFNRTLGHTDDHISQLALKVPVVSSAIPCGLPKKAFRAEAFWTNVQSEQ</sequence>
<proteinExistence type="predicted"/>
<evidence type="ECO:0000313" key="1">
    <source>
        <dbReference type="EMBL" id="EMP30233.1"/>
    </source>
</evidence>
<evidence type="ECO:0000313" key="2">
    <source>
        <dbReference type="Proteomes" id="UP000031443"/>
    </source>
</evidence>